<accession>A0ABN8CTM3</accession>
<gene>
    <name evidence="1" type="ORF">PBS001_LOCUS2319</name>
</gene>
<sequence length="140" mass="16705">MKKATILVVKCRQAMKEVEELPTKYQWIPLVIWRIYDQVMEIMENNNECKSLKTAMHDMMKVLKETNPFFYLQELYQPPPRHLDEQWDLIASEKLMTTSSSMAPYFQKLKSQSFALFKKNDSSVRINYGWNQLRETLAFV</sequence>
<name>A0ABN8CTM3_9STRA</name>
<protein>
    <submittedName>
        <fullName evidence="1">Uncharacterized protein</fullName>
    </submittedName>
</protein>
<dbReference type="EMBL" id="CAKLCB010000125">
    <property type="protein sequence ID" value="CAH0515616.1"/>
    <property type="molecule type" value="Genomic_DNA"/>
</dbReference>
<dbReference type="Proteomes" id="UP001158986">
    <property type="component" value="Unassembled WGS sequence"/>
</dbReference>
<evidence type="ECO:0000313" key="2">
    <source>
        <dbReference type="Proteomes" id="UP001158986"/>
    </source>
</evidence>
<keyword evidence="2" id="KW-1185">Reference proteome</keyword>
<proteinExistence type="predicted"/>
<comment type="caution">
    <text evidence="1">The sequence shown here is derived from an EMBL/GenBank/DDBJ whole genome shotgun (WGS) entry which is preliminary data.</text>
</comment>
<reference evidence="1 2" key="1">
    <citation type="submission" date="2021-11" db="EMBL/GenBank/DDBJ databases">
        <authorList>
            <person name="Islam A."/>
            <person name="Islam S."/>
            <person name="Flora M.S."/>
            <person name="Rahman M."/>
            <person name="Ziaur R.M."/>
            <person name="Epstein J.H."/>
            <person name="Hassan M."/>
            <person name="Klassen M."/>
            <person name="Woodard K."/>
            <person name="Webb A."/>
            <person name="Webby R.J."/>
            <person name="El Zowalaty M.E."/>
        </authorList>
    </citation>
    <scope>NUCLEOTIDE SEQUENCE [LARGE SCALE GENOMIC DNA]</scope>
    <source>
        <strain evidence="1">Pbs1</strain>
    </source>
</reference>
<evidence type="ECO:0000313" key="1">
    <source>
        <dbReference type="EMBL" id="CAH0515616.1"/>
    </source>
</evidence>
<organism evidence="1 2">
    <name type="scientific">Peronospora belbahrii</name>
    <dbReference type="NCBI Taxonomy" id="622444"/>
    <lineage>
        <taxon>Eukaryota</taxon>
        <taxon>Sar</taxon>
        <taxon>Stramenopiles</taxon>
        <taxon>Oomycota</taxon>
        <taxon>Peronosporomycetes</taxon>
        <taxon>Peronosporales</taxon>
        <taxon>Peronosporaceae</taxon>
        <taxon>Peronospora</taxon>
    </lineage>
</organism>